<dbReference type="PANTHER" id="PTHR30595:SF6">
    <property type="entry name" value="SCHLAFEN ALBA-2 DOMAIN-CONTAINING PROTEIN"/>
    <property type="match status" value="1"/>
</dbReference>
<dbReference type="Pfam" id="PF13749">
    <property type="entry name" value="HATPase_c_4"/>
    <property type="match status" value="1"/>
</dbReference>
<dbReference type="Gene3D" id="1.10.10.10">
    <property type="entry name" value="Winged helix-like DNA-binding domain superfamily/Winged helix DNA-binding domain"/>
    <property type="match status" value="1"/>
</dbReference>
<dbReference type="Gene3D" id="3.30.565.60">
    <property type="match status" value="1"/>
</dbReference>
<sequence>MTADLVDQVAQTITTLRAIGDDTQHVEVKACAGGLAKTLVESASAFANGTGGLLILGISQEHGFVTVPGFSAPKIANDLGQMLADQLEPPLRCPVEVVPFEGALVVACEIPPLPPIDRPCYVKSRGAYGGSFIRGYDGDRKLSAYEVDRLRENRSQPRFDEEIVEMAPHEALNDELVATLLTRLKRTKPRLMSQGDEVALERLHVIGTGADGRKHPTICGLMALGDYPQQFFPRLNVAFAVYPGIDKNAVATGHKRLADSQSIDGTIAQMVQDTVRAVAKNMRVGGIIEGALRRDLPDYPLEAVREAVTNALMHRDYSPISRGTPVQVDMFADRLEITNPGGLFGTVTVSDLGHAGVTSSRNAQLSRLLEDVSLDGDGFISGGLVAENRGTGYATIVSQLHAALLPDPVAQDWPSRFRLTMQHRLLTELEGANQPVAGTREAILAAFARGVSLSASDLMAQSGLSRTTVMRYLNELLDDGKIVATEKKYSPRRRYRLT</sequence>
<protein>
    <submittedName>
        <fullName evidence="2">Winged helix-turn-helix transcriptional regulator</fullName>
    </submittedName>
</protein>
<evidence type="ECO:0000313" key="3">
    <source>
        <dbReference type="Proteomes" id="UP000578252"/>
    </source>
</evidence>
<dbReference type="SUPFAM" id="SSF46785">
    <property type="entry name" value="Winged helix' DNA-binding domain"/>
    <property type="match status" value="1"/>
</dbReference>
<dbReference type="Gene3D" id="3.30.950.30">
    <property type="entry name" value="Schlafen, AAA domain"/>
    <property type="match status" value="1"/>
</dbReference>
<dbReference type="InterPro" id="IPR011991">
    <property type="entry name" value="ArsR-like_HTH"/>
</dbReference>
<dbReference type="RefSeq" id="WP_169771323.1">
    <property type="nucleotide sequence ID" value="NZ_JABCUR010000001.1"/>
</dbReference>
<dbReference type="InterPro" id="IPR038461">
    <property type="entry name" value="Schlafen_AlbA_2_dom_sf"/>
</dbReference>
<dbReference type="InterPro" id="IPR007421">
    <property type="entry name" value="Schlafen_AlbA_2_dom"/>
</dbReference>
<dbReference type="PANTHER" id="PTHR30595">
    <property type="entry name" value="GLPR-RELATED TRANSCRIPTIONAL REPRESSOR"/>
    <property type="match status" value="1"/>
</dbReference>
<accession>A0A7Y0TZI6</accession>
<dbReference type="InterPro" id="IPR036388">
    <property type="entry name" value="WH-like_DNA-bd_sf"/>
</dbReference>
<dbReference type="Pfam" id="PF13412">
    <property type="entry name" value="HTH_24"/>
    <property type="match status" value="1"/>
</dbReference>
<evidence type="ECO:0000313" key="2">
    <source>
        <dbReference type="EMBL" id="NMW64017.1"/>
    </source>
</evidence>
<dbReference type="CDD" id="cd00090">
    <property type="entry name" value="HTH_ARSR"/>
    <property type="match status" value="1"/>
</dbReference>
<gene>
    <name evidence="2" type="ORF">HHJ78_00300</name>
</gene>
<evidence type="ECO:0000259" key="1">
    <source>
        <dbReference type="Pfam" id="PF04326"/>
    </source>
</evidence>
<dbReference type="EMBL" id="JABCUR010000001">
    <property type="protein sequence ID" value="NMW64017.1"/>
    <property type="molecule type" value="Genomic_DNA"/>
</dbReference>
<organism evidence="2 3">
    <name type="scientific">Mobiluncus mulieris</name>
    <dbReference type="NCBI Taxonomy" id="2052"/>
    <lineage>
        <taxon>Bacteria</taxon>
        <taxon>Bacillati</taxon>
        <taxon>Actinomycetota</taxon>
        <taxon>Actinomycetes</taxon>
        <taxon>Actinomycetales</taxon>
        <taxon>Actinomycetaceae</taxon>
        <taxon>Mobiluncus</taxon>
    </lineage>
</organism>
<dbReference type="Pfam" id="PF04326">
    <property type="entry name" value="SLFN_AlbA_2"/>
    <property type="match status" value="1"/>
</dbReference>
<feature type="domain" description="Schlafen AlbA-2" evidence="1">
    <location>
        <begin position="23"/>
        <end position="141"/>
    </location>
</feature>
<dbReference type="Proteomes" id="UP000578252">
    <property type="component" value="Unassembled WGS sequence"/>
</dbReference>
<proteinExistence type="predicted"/>
<dbReference type="InterPro" id="IPR036390">
    <property type="entry name" value="WH_DNA-bd_sf"/>
</dbReference>
<dbReference type="AlphaFoldDB" id="A0A7Y0TZI6"/>
<reference evidence="2 3" key="1">
    <citation type="submission" date="2020-04" db="EMBL/GenBank/DDBJ databases">
        <title>Antimicrobial susceptibility and clonality of vaginal-derived multi-drug resistant Mobiluncus isolates in China.</title>
        <authorList>
            <person name="Zhang X."/>
        </authorList>
    </citation>
    <scope>NUCLEOTIDE SEQUENCE [LARGE SCALE GENOMIC DNA]</scope>
    <source>
        <strain evidence="2 3">13</strain>
    </source>
</reference>
<dbReference type="InterPro" id="IPR038475">
    <property type="entry name" value="RecG_C_sf"/>
</dbReference>
<comment type="caution">
    <text evidence="2">The sequence shown here is derived from an EMBL/GenBank/DDBJ whole genome shotgun (WGS) entry which is preliminary data.</text>
</comment>
<name>A0A7Y0TZI6_9ACTO</name>